<dbReference type="InterPro" id="IPR040466">
    <property type="entry name" value="NKAP"/>
</dbReference>
<dbReference type="EMBL" id="JAEVFJ010000001">
    <property type="protein sequence ID" value="KAH8108028.1"/>
    <property type="molecule type" value="Genomic_DNA"/>
</dbReference>
<feature type="compositionally biased region" description="Basic residues" evidence="3">
    <location>
        <begin position="224"/>
        <end position="234"/>
    </location>
</feature>
<feature type="compositionally biased region" description="Basic residues" evidence="3">
    <location>
        <begin position="200"/>
        <end position="210"/>
    </location>
</feature>
<keyword evidence="6" id="KW-1185">Reference proteome</keyword>
<dbReference type="InterPro" id="IPR009269">
    <property type="entry name" value="NKAP_C"/>
</dbReference>
<sequence length="462" mass="52576">MATIHPSRMAFVPHEPASSSFSRDRQRGRSPSPRQPRRSSPSPPRRMDRDRSPDRRDRDRSDRHRGRGRSDERRRVSRSGERPKDEKRENGRARRASPVYGDYRRPSPPRKEDGPTEAGQAPWRQEENMYRGRLQGGYGGGGGGTEFLDSRREQREKIVANVWPASPKAPTRSYVMFNCIGVTGAKTLLYGRSTSPEPKRSKKSRKHRRSPSSSSSDSEEERRRRERKERKRSRKDKEKKRGKDRERHRTRSVSEDDREHRRSRSRSHKHRTRSPEQRPPSSEVDMEDEWVEKPSASTLLTAASSSSHAISMPPPPVPASATKSSTADADSDDEVGPQPLVKASGSKKVDERQYGGALLRGEGSAMAAFLQDGTDSRIPRRGEIGLSSDEIATFESVGYVMSGSRHRRMNAVRMRKENQVISAEEKRGILKLQQEELERREAILREEFQALVDEKLKAQGKA</sequence>
<organism evidence="5 6">
    <name type="scientific">Cristinia sonorae</name>
    <dbReference type="NCBI Taxonomy" id="1940300"/>
    <lineage>
        <taxon>Eukaryota</taxon>
        <taxon>Fungi</taxon>
        <taxon>Dikarya</taxon>
        <taxon>Basidiomycota</taxon>
        <taxon>Agaricomycotina</taxon>
        <taxon>Agaricomycetes</taxon>
        <taxon>Agaricomycetidae</taxon>
        <taxon>Agaricales</taxon>
        <taxon>Pleurotineae</taxon>
        <taxon>Stephanosporaceae</taxon>
        <taxon>Cristinia</taxon>
    </lineage>
</organism>
<feature type="coiled-coil region" evidence="2">
    <location>
        <begin position="420"/>
        <end position="454"/>
    </location>
</feature>
<proteinExistence type="inferred from homology"/>
<keyword evidence="2" id="KW-0175">Coiled coil</keyword>
<feature type="compositionally biased region" description="Low complexity" evidence="3">
    <location>
        <begin position="319"/>
        <end position="328"/>
    </location>
</feature>
<feature type="region of interest" description="Disordered" evidence="3">
    <location>
        <begin position="1"/>
        <end position="152"/>
    </location>
</feature>
<dbReference type="PANTHER" id="PTHR13087:SF0">
    <property type="entry name" value="NFKB ACTIVATING PROTEIN LIKE"/>
    <property type="match status" value="1"/>
</dbReference>
<evidence type="ECO:0000256" key="3">
    <source>
        <dbReference type="SAM" id="MobiDB-lite"/>
    </source>
</evidence>
<evidence type="ECO:0000313" key="6">
    <source>
        <dbReference type="Proteomes" id="UP000813824"/>
    </source>
</evidence>
<feature type="compositionally biased region" description="Basic residues" evidence="3">
    <location>
        <begin position="261"/>
        <end position="272"/>
    </location>
</feature>
<feature type="compositionally biased region" description="Basic and acidic residues" evidence="3">
    <location>
        <begin position="102"/>
        <end position="114"/>
    </location>
</feature>
<evidence type="ECO:0000313" key="5">
    <source>
        <dbReference type="EMBL" id="KAH8108028.1"/>
    </source>
</evidence>
<accession>A0A8K0UYT6</accession>
<name>A0A8K0UYT6_9AGAR</name>
<feature type="compositionally biased region" description="Gly residues" evidence="3">
    <location>
        <begin position="134"/>
        <end position="145"/>
    </location>
</feature>
<feature type="compositionally biased region" description="Basic and acidic residues" evidence="3">
    <location>
        <begin position="45"/>
        <end position="92"/>
    </location>
</feature>
<evidence type="ECO:0000256" key="1">
    <source>
        <dbReference type="ARBA" id="ARBA00009313"/>
    </source>
</evidence>
<evidence type="ECO:0000259" key="4">
    <source>
        <dbReference type="Pfam" id="PF06047"/>
    </source>
</evidence>
<feature type="domain" description="NF-kappa-B-activating protein C-terminal" evidence="4">
    <location>
        <begin position="352"/>
        <end position="453"/>
    </location>
</feature>
<reference evidence="5" key="1">
    <citation type="journal article" date="2021" name="New Phytol.">
        <title>Evolutionary innovations through gain and loss of genes in the ectomycorrhizal Boletales.</title>
        <authorList>
            <person name="Wu G."/>
            <person name="Miyauchi S."/>
            <person name="Morin E."/>
            <person name="Kuo A."/>
            <person name="Drula E."/>
            <person name="Varga T."/>
            <person name="Kohler A."/>
            <person name="Feng B."/>
            <person name="Cao Y."/>
            <person name="Lipzen A."/>
            <person name="Daum C."/>
            <person name="Hundley H."/>
            <person name="Pangilinan J."/>
            <person name="Johnson J."/>
            <person name="Barry K."/>
            <person name="LaButti K."/>
            <person name="Ng V."/>
            <person name="Ahrendt S."/>
            <person name="Min B."/>
            <person name="Choi I.G."/>
            <person name="Park H."/>
            <person name="Plett J.M."/>
            <person name="Magnuson J."/>
            <person name="Spatafora J.W."/>
            <person name="Nagy L.G."/>
            <person name="Henrissat B."/>
            <person name="Grigoriev I.V."/>
            <person name="Yang Z.L."/>
            <person name="Xu J."/>
            <person name="Martin F.M."/>
        </authorList>
    </citation>
    <scope>NUCLEOTIDE SEQUENCE</scope>
    <source>
        <strain evidence="5">KKN 215</strain>
    </source>
</reference>
<feature type="compositionally biased region" description="Basic and acidic residues" evidence="3">
    <location>
        <begin position="235"/>
        <end position="260"/>
    </location>
</feature>
<gene>
    <name evidence="5" type="ORF">BXZ70DRAFT_31599</name>
</gene>
<dbReference type="AlphaFoldDB" id="A0A8K0UYT6"/>
<feature type="compositionally biased region" description="Low complexity" evidence="3">
    <location>
        <begin position="294"/>
        <end position="311"/>
    </location>
</feature>
<comment type="similarity">
    <text evidence="1">Belongs to the NKAP family.</text>
</comment>
<dbReference type="Pfam" id="PF06047">
    <property type="entry name" value="Nkap_C"/>
    <property type="match status" value="1"/>
</dbReference>
<feature type="region of interest" description="Disordered" evidence="3">
    <location>
        <begin position="185"/>
        <end position="355"/>
    </location>
</feature>
<dbReference type="GO" id="GO:0010468">
    <property type="term" value="P:regulation of gene expression"/>
    <property type="evidence" value="ECO:0007669"/>
    <property type="project" value="TreeGrafter"/>
</dbReference>
<dbReference type="OrthoDB" id="273141at2759"/>
<dbReference type="PANTHER" id="PTHR13087">
    <property type="entry name" value="NF-KAPPA B ACTIVATING PROTEIN"/>
    <property type="match status" value="1"/>
</dbReference>
<dbReference type="Proteomes" id="UP000813824">
    <property type="component" value="Unassembled WGS sequence"/>
</dbReference>
<protein>
    <submittedName>
        <fullName evidence="5">Ras-induced vulval development antagonist-domain-containing protein</fullName>
    </submittedName>
</protein>
<dbReference type="GO" id="GO:0005634">
    <property type="term" value="C:nucleus"/>
    <property type="evidence" value="ECO:0007669"/>
    <property type="project" value="TreeGrafter"/>
</dbReference>
<comment type="caution">
    <text evidence="5">The sequence shown here is derived from an EMBL/GenBank/DDBJ whole genome shotgun (WGS) entry which is preliminary data.</text>
</comment>
<evidence type="ECO:0000256" key="2">
    <source>
        <dbReference type="SAM" id="Coils"/>
    </source>
</evidence>
<dbReference type="GO" id="GO:0003682">
    <property type="term" value="F:chromatin binding"/>
    <property type="evidence" value="ECO:0007669"/>
    <property type="project" value="InterPro"/>
</dbReference>